<dbReference type="Proteomes" id="UP000265618">
    <property type="component" value="Unassembled WGS sequence"/>
</dbReference>
<proteinExistence type="predicted"/>
<feature type="non-terminal residue" evidence="1">
    <location>
        <position position="1"/>
    </location>
</feature>
<evidence type="ECO:0000313" key="1">
    <source>
        <dbReference type="EMBL" id="GIQ92210.1"/>
    </source>
</evidence>
<evidence type="ECO:0000313" key="2">
    <source>
        <dbReference type="Proteomes" id="UP000265618"/>
    </source>
</evidence>
<name>A0A9K3DBX0_9EUKA</name>
<gene>
    <name evidence="1" type="ORF">KIPB_015855</name>
</gene>
<accession>A0A9K3DBX0</accession>
<sequence length="56" mass="6194">ISYIVLVTHQEVPAFKKIFGVVASISGYDLSDLSTSFNAYLAAVSSFPYYCFLPRP</sequence>
<comment type="caution">
    <text evidence="1">The sequence shown here is derived from an EMBL/GenBank/DDBJ whole genome shotgun (WGS) entry which is preliminary data.</text>
</comment>
<reference evidence="1 2" key="1">
    <citation type="journal article" date="2018" name="PLoS ONE">
        <title>The draft genome of Kipferlia bialata reveals reductive genome evolution in fornicate parasites.</title>
        <authorList>
            <person name="Tanifuji G."/>
            <person name="Takabayashi S."/>
            <person name="Kume K."/>
            <person name="Takagi M."/>
            <person name="Nakayama T."/>
            <person name="Kamikawa R."/>
            <person name="Inagaki Y."/>
            <person name="Hashimoto T."/>
        </authorList>
    </citation>
    <scope>NUCLEOTIDE SEQUENCE [LARGE SCALE GENOMIC DNA]</scope>
    <source>
        <strain evidence="1">NY0173</strain>
    </source>
</reference>
<protein>
    <submittedName>
        <fullName evidence="1">Uncharacterized protein</fullName>
    </submittedName>
</protein>
<dbReference type="EMBL" id="BDIP01009200">
    <property type="protein sequence ID" value="GIQ92210.1"/>
    <property type="molecule type" value="Genomic_DNA"/>
</dbReference>
<keyword evidence="2" id="KW-1185">Reference proteome</keyword>
<dbReference type="AlphaFoldDB" id="A0A9K3DBX0"/>
<feature type="non-terminal residue" evidence="1">
    <location>
        <position position="56"/>
    </location>
</feature>
<organism evidence="1 2">
    <name type="scientific">Kipferlia bialata</name>
    <dbReference type="NCBI Taxonomy" id="797122"/>
    <lineage>
        <taxon>Eukaryota</taxon>
        <taxon>Metamonada</taxon>
        <taxon>Carpediemonas-like organisms</taxon>
        <taxon>Kipferlia</taxon>
    </lineage>
</organism>